<name>A0A1J8QX28_9AGAM</name>
<dbReference type="EMBL" id="LVVM01001734">
    <property type="protein sequence ID" value="OJA17945.1"/>
    <property type="molecule type" value="Genomic_DNA"/>
</dbReference>
<reference evidence="1 2" key="1">
    <citation type="submission" date="2016-03" db="EMBL/GenBank/DDBJ databases">
        <title>Comparative genomics of the ectomycorrhizal sister species Rhizopogon vinicolor and Rhizopogon vesiculosus (Basidiomycota: Boletales) reveals a divergence of the mating type B locus.</title>
        <authorList>
            <person name="Mujic A.B."/>
            <person name="Kuo A."/>
            <person name="Tritt A."/>
            <person name="Lipzen A."/>
            <person name="Chen C."/>
            <person name="Johnson J."/>
            <person name="Sharma A."/>
            <person name="Barry K."/>
            <person name="Grigoriev I.V."/>
            <person name="Spatafora J.W."/>
        </authorList>
    </citation>
    <scope>NUCLEOTIDE SEQUENCE [LARGE SCALE GENOMIC DNA]</scope>
    <source>
        <strain evidence="1 2">AM-OR11-056</strain>
    </source>
</reference>
<keyword evidence="2" id="KW-1185">Reference proteome</keyword>
<proteinExistence type="predicted"/>
<evidence type="ECO:0000313" key="2">
    <source>
        <dbReference type="Proteomes" id="UP000183567"/>
    </source>
</evidence>
<dbReference type="OrthoDB" id="2691875at2759"/>
<gene>
    <name evidence="1" type="ORF">AZE42_12303</name>
</gene>
<dbReference type="AlphaFoldDB" id="A0A1J8QX28"/>
<accession>A0A1J8QX28</accession>
<feature type="non-terminal residue" evidence="1">
    <location>
        <position position="1"/>
    </location>
</feature>
<dbReference type="Proteomes" id="UP000183567">
    <property type="component" value="Unassembled WGS sequence"/>
</dbReference>
<evidence type="ECO:0000313" key="1">
    <source>
        <dbReference type="EMBL" id="OJA17945.1"/>
    </source>
</evidence>
<organism evidence="1 2">
    <name type="scientific">Rhizopogon vesiculosus</name>
    <dbReference type="NCBI Taxonomy" id="180088"/>
    <lineage>
        <taxon>Eukaryota</taxon>
        <taxon>Fungi</taxon>
        <taxon>Dikarya</taxon>
        <taxon>Basidiomycota</taxon>
        <taxon>Agaricomycotina</taxon>
        <taxon>Agaricomycetes</taxon>
        <taxon>Agaricomycetidae</taxon>
        <taxon>Boletales</taxon>
        <taxon>Suillineae</taxon>
        <taxon>Rhizopogonaceae</taxon>
        <taxon>Rhizopogon</taxon>
    </lineage>
</organism>
<comment type="caution">
    <text evidence="1">The sequence shown here is derived from an EMBL/GenBank/DDBJ whole genome shotgun (WGS) entry which is preliminary data.</text>
</comment>
<protein>
    <submittedName>
        <fullName evidence="1">Uncharacterized protein</fullName>
    </submittedName>
</protein>
<sequence length="302" mass="32830">WLQLSPKCDFYRLQAAYERADGYTLRSTAGAHMGMPPASNRRALTITAKDEDVMSPDELLTPPVFNYSRCLQWASTAETIFQVFQAASEKAQNRIPVCSGNEWVESDTPKVIHPSNRRGSPQEIALYCAQSKDAQRSHWAPGAFTRMAIASCVSLALQWGTAGAAMVVVYFTPTTAAYGVSVAELPPLRRHLHIDLDDALNVQYSRPLLRIAQKITVCTCCTDVLALASKDRQTVGHHKFHLAGHAVVIGRGKAAYSVIIESTAQATQAKAAWSGTLVLASTSALIFLGIVNLLSDTLPSQE</sequence>